<sequence>MGSTMSIEAKTLGYPPTEVTPRTARVGDNGSIVTSRSLPVEGATSSRFLPSALRERLKTRSAKSRGGITSVSLDGAPVTSFPTRDSWKLRTDTVRRKGAAISIHVTIDDVTLPPQPSMTWGSSLHVTGQQIRERVARVFFSHVVNDSRVLCKTIDRIEKIRGLVVEHALKRIGGGGNGIEITNSQLVFQCRCLHPETVEQVWLLYQSGQLRENIQAGLVTKRARHACAVDFLHLRAHITEEEYRRALGLLRRKPMPNTKSGRFYVTTGTGGAIGGTGGMVQAQNRALMSVTRYLKLPTPAENNVQAPPPNPPATSLAANETPTVAKSSPLKNKPRPSGNLLHKVLGKELEVLRQRLRMCEDEWCEFAANQMAAMLRCASNVMRRRIVGATTRTQLTPRCTNVSLLRSLYKAIKATQTPKNPSPRAPPTIPSNPQQVTHIGIALYPSDVTFSNTDLVTSVDDDDDVIKARKQEERDFVHSYCHFTELIAELGACRATLQERIVARLTTNPTVAPSKHLYLAKDVYNLMERWRHMLARDFNFGQDEVVQRFSKRILSDETVIATFASDLLDQFPGIVALLPTMFHISEQILTKVKDLIPKSEAPSSNRIYTSVTKSQGGSTHNAKHLSIWLSA</sequence>
<protein>
    <submittedName>
        <fullName evidence="2">Uncharacterized protein LOC100185627</fullName>
    </submittedName>
</protein>
<evidence type="ECO:0000256" key="1">
    <source>
        <dbReference type="SAM" id="MobiDB-lite"/>
    </source>
</evidence>
<feature type="compositionally biased region" description="Polar residues" evidence="1">
    <location>
        <begin position="320"/>
        <end position="330"/>
    </location>
</feature>
<feature type="region of interest" description="Disordered" evidence="1">
    <location>
        <begin position="299"/>
        <end position="339"/>
    </location>
</feature>
<dbReference type="EMBL" id="LR787085">
    <property type="protein sequence ID" value="CAB3262947.1"/>
    <property type="molecule type" value="mRNA"/>
</dbReference>
<dbReference type="AlphaFoldDB" id="A0A6F9DHL4"/>
<reference evidence="2" key="1">
    <citation type="submission" date="2020-04" db="EMBL/GenBank/DDBJ databases">
        <authorList>
            <person name="Neveu A P."/>
        </authorList>
    </citation>
    <scope>NUCLEOTIDE SEQUENCE</scope>
    <source>
        <tissue evidence="2">Whole embryo</tissue>
    </source>
</reference>
<feature type="region of interest" description="Disordered" evidence="1">
    <location>
        <begin position="1"/>
        <end position="30"/>
    </location>
</feature>
<name>A0A6F9DHL4_9ASCI</name>
<evidence type="ECO:0000313" key="2">
    <source>
        <dbReference type="EMBL" id="CAB3262947.1"/>
    </source>
</evidence>
<organism evidence="2">
    <name type="scientific">Phallusia mammillata</name>
    <dbReference type="NCBI Taxonomy" id="59560"/>
    <lineage>
        <taxon>Eukaryota</taxon>
        <taxon>Metazoa</taxon>
        <taxon>Chordata</taxon>
        <taxon>Tunicata</taxon>
        <taxon>Ascidiacea</taxon>
        <taxon>Phlebobranchia</taxon>
        <taxon>Ascidiidae</taxon>
        <taxon>Phallusia</taxon>
    </lineage>
</organism>
<accession>A0A6F9DHL4</accession>
<gene>
    <name evidence="2" type="primary">LOC100185627</name>
</gene>
<proteinExistence type="evidence at transcript level"/>